<reference evidence="2 3" key="1">
    <citation type="submission" date="2012-06" db="EMBL/GenBank/DDBJ databases">
        <title>The Genome Sequence of Aeromonas veronii AMC34.</title>
        <authorList>
            <consortium name="The Broad Institute Genome Sequencing Platform"/>
            <person name="Earl A."/>
            <person name="Ward D."/>
            <person name="Feldgarden M."/>
            <person name="Gevers D."/>
            <person name="Graf J."/>
            <person name="Tomasi A."/>
            <person name="Horneman A."/>
            <person name="Walker B."/>
            <person name="Young S.K."/>
            <person name="Zeng Q."/>
            <person name="Gargeya S."/>
            <person name="Fitzgerald M."/>
            <person name="Haas B."/>
            <person name="Abouelleil A."/>
            <person name="Alvarado L."/>
            <person name="Arachchi H.M."/>
            <person name="Berlin A.M."/>
            <person name="Chapman S.B."/>
            <person name="Goldberg J."/>
            <person name="Griggs A."/>
            <person name="Gujja S."/>
            <person name="Hansen M."/>
            <person name="Howarth C."/>
            <person name="Imamovic A."/>
            <person name="Larimer J."/>
            <person name="McCowan C."/>
            <person name="Montmayeur A."/>
            <person name="Murphy C."/>
            <person name="Neiman D."/>
            <person name="Pearson M."/>
            <person name="Priest M."/>
            <person name="Roberts A."/>
            <person name="Saif S."/>
            <person name="Shea T."/>
            <person name="Sisk P."/>
            <person name="Sykes S."/>
            <person name="Wortman J."/>
            <person name="Nusbaum C."/>
            <person name="Birren B."/>
        </authorList>
    </citation>
    <scope>NUCLEOTIDE SEQUENCE [LARGE SCALE GENOMIC DNA]</scope>
    <source>
        <strain evidence="2 3">AMC34</strain>
    </source>
</reference>
<name>K1IRP7_AERVE</name>
<dbReference type="Pfam" id="PF24390">
    <property type="entry name" value="PRTase-CE"/>
    <property type="match status" value="1"/>
</dbReference>
<evidence type="ECO:0000313" key="2">
    <source>
        <dbReference type="EMBL" id="EKB21720.1"/>
    </source>
</evidence>
<dbReference type="RefSeq" id="WP_005342959.1">
    <property type="nucleotide sequence ID" value="NZ_JH823256.1"/>
</dbReference>
<protein>
    <recommendedName>
        <fullName evidence="1">PRTase-CE domain-containing protein</fullName>
    </recommendedName>
</protein>
<dbReference type="HOGENOM" id="CLU_979036_0_0_6"/>
<dbReference type="InterPro" id="IPR056920">
    <property type="entry name" value="PRTase-CE"/>
</dbReference>
<evidence type="ECO:0000313" key="3">
    <source>
        <dbReference type="Proteomes" id="UP000006087"/>
    </source>
</evidence>
<sequence>MIRTEKNSNPEDFYKVGDVIERIPWLNDPLYAKGVHSLWEEFSDEAQRLVLQVLLERFTHHYHQDIYRSVDDLIDFVYKEGGNHKNSVIIGTATGMDSDGAMHGLYYFKNPLAKKNIGWGERNIVPVFSFACEKCKSEKVKNIFVFDDFIGSGNTLVKRINELKEFLELRASPFNIFVISFAGMEFGIQNLISSTGVEVYCPLILKKGISEYDSSDRDSMKETVLGMEKKLGSKWKKLKIDAFSLGYKQSETLYAVYRGNCSNNVFPIFWWPRNNSGGKRVTLFDRL</sequence>
<proteinExistence type="predicted"/>
<dbReference type="AlphaFoldDB" id="K1IRP7"/>
<feature type="domain" description="PRTase-CE" evidence="1">
    <location>
        <begin position="40"/>
        <end position="286"/>
    </location>
</feature>
<dbReference type="EMBL" id="AGWU01000011">
    <property type="protein sequence ID" value="EKB21720.1"/>
    <property type="molecule type" value="Genomic_DNA"/>
</dbReference>
<dbReference type="Proteomes" id="UP000006087">
    <property type="component" value="Unassembled WGS sequence"/>
</dbReference>
<gene>
    <name evidence="2" type="ORF">HMPREF1168_01272</name>
</gene>
<dbReference type="PATRIC" id="fig|1073383.3.peg.1288"/>
<accession>K1IRP7</accession>
<comment type="caution">
    <text evidence="2">The sequence shown here is derived from an EMBL/GenBank/DDBJ whole genome shotgun (WGS) entry which is preliminary data.</text>
</comment>
<organism evidence="2 3">
    <name type="scientific">Aeromonas veronii AMC34</name>
    <dbReference type="NCBI Taxonomy" id="1073383"/>
    <lineage>
        <taxon>Bacteria</taxon>
        <taxon>Pseudomonadati</taxon>
        <taxon>Pseudomonadota</taxon>
        <taxon>Gammaproteobacteria</taxon>
        <taxon>Aeromonadales</taxon>
        <taxon>Aeromonadaceae</taxon>
        <taxon>Aeromonas</taxon>
    </lineage>
</organism>
<evidence type="ECO:0000259" key="1">
    <source>
        <dbReference type="Pfam" id="PF24390"/>
    </source>
</evidence>